<dbReference type="InterPro" id="IPR007076">
    <property type="entry name" value="TfoX_N"/>
</dbReference>
<dbReference type="RefSeq" id="WP_145353955.1">
    <property type="nucleotide sequence ID" value="NZ_CP036262.1"/>
</dbReference>
<reference evidence="2 3" key="1">
    <citation type="submission" date="2019-02" db="EMBL/GenBank/DDBJ databases">
        <title>Deep-cultivation of Planctomycetes and their phenomic and genomic characterization uncovers novel biology.</title>
        <authorList>
            <person name="Wiegand S."/>
            <person name="Jogler M."/>
            <person name="Boedeker C."/>
            <person name="Pinto D."/>
            <person name="Vollmers J."/>
            <person name="Rivas-Marin E."/>
            <person name="Kohn T."/>
            <person name="Peeters S.H."/>
            <person name="Heuer A."/>
            <person name="Rast P."/>
            <person name="Oberbeckmann S."/>
            <person name="Bunk B."/>
            <person name="Jeske O."/>
            <person name="Meyerdierks A."/>
            <person name="Storesund J.E."/>
            <person name="Kallscheuer N."/>
            <person name="Luecker S."/>
            <person name="Lage O.M."/>
            <person name="Pohl T."/>
            <person name="Merkel B.J."/>
            <person name="Hornburger P."/>
            <person name="Mueller R.-W."/>
            <person name="Bruemmer F."/>
            <person name="Labrenz M."/>
            <person name="Spormann A.M."/>
            <person name="Op den Camp H."/>
            <person name="Overmann J."/>
            <person name="Amann R."/>
            <person name="Jetten M.S.M."/>
            <person name="Mascher T."/>
            <person name="Medema M.H."/>
            <person name="Devos D.P."/>
            <person name="Kaster A.-K."/>
            <person name="Ovreas L."/>
            <person name="Rohde M."/>
            <person name="Galperin M.Y."/>
            <person name="Jogler C."/>
        </authorList>
    </citation>
    <scope>NUCLEOTIDE SEQUENCE [LARGE SCALE GENOMIC DNA]</scope>
    <source>
        <strain evidence="2 3">FF011L</strain>
    </source>
</reference>
<evidence type="ECO:0000313" key="2">
    <source>
        <dbReference type="EMBL" id="QDS95708.1"/>
    </source>
</evidence>
<evidence type="ECO:0000259" key="1">
    <source>
        <dbReference type="Pfam" id="PF04993"/>
    </source>
</evidence>
<protein>
    <recommendedName>
        <fullName evidence="1">TfoX N-terminal domain-containing protein</fullName>
    </recommendedName>
</protein>
<proteinExistence type="predicted"/>
<dbReference type="OrthoDB" id="214902at2"/>
<name>A0A517MLE2_9BACT</name>
<dbReference type="Proteomes" id="UP000320672">
    <property type="component" value="Chromosome"/>
</dbReference>
<dbReference type="AlphaFoldDB" id="A0A517MLE2"/>
<gene>
    <name evidence="2" type="ORF">FF011L_45080</name>
</gene>
<keyword evidence="3" id="KW-1185">Reference proteome</keyword>
<organism evidence="2 3">
    <name type="scientific">Roseimaritima multifibrata</name>
    <dbReference type="NCBI Taxonomy" id="1930274"/>
    <lineage>
        <taxon>Bacteria</taxon>
        <taxon>Pseudomonadati</taxon>
        <taxon>Planctomycetota</taxon>
        <taxon>Planctomycetia</taxon>
        <taxon>Pirellulales</taxon>
        <taxon>Pirellulaceae</taxon>
        <taxon>Roseimaritima</taxon>
    </lineage>
</organism>
<accession>A0A517MLE2</accession>
<dbReference type="KEGG" id="rml:FF011L_45080"/>
<evidence type="ECO:0000313" key="3">
    <source>
        <dbReference type="Proteomes" id="UP000320672"/>
    </source>
</evidence>
<dbReference type="SUPFAM" id="SSF159894">
    <property type="entry name" value="YgaC/TfoX-N like"/>
    <property type="match status" value="1"/>
</dbReference>
<feature type="domain" description="TfoX N-terminal" evidence="1">
    <location>
        <begin position="15"/>
        <end position="103"/>
    </location>
</feature>
<dbReference type="Gene3D" id="3.30.1460.30">
    <property type="entry name" value="YgaC/TfoX-N like chaperone"/>
    <property type="match status" value="1"/>
</dbReference>
<dbReference type="Pfam" id="PF04993">
    <property type="entry name" value="TfoX_N"/>
    <property type="match status" value="1"/>
</dbReference>
<sequence length="110" mass="12605">MRKDSERLAARIRGLFQHHDGYSERKMFGGVCFMLNGNMCVAPWKDHLMVRLPKDQHEQTQSDPHAKPMDITGKVMKGWALIEPDGIETAEGLDRWIQRAAEFVETLPAK</sequence>
<dbReference type="EMBL" id="CP036262">
    <property type="protein sequence ID" value="QDS95708.1"/>
    <property type="molecule type" value="Genomic_DNA"/>
</dbReference>